<accession>A0ABY6GBQ6</accession>
<sequence>MSSWMQSPKGLRRSTQAWLDAPEPAVEVGYGGPADGDFARYVDQLLAQAEQQQRAARASDGTRAAAPPAAKGAGVPGAARARPAAAAARAAGLKALVWGKLVPMALLLVLGVAVFFSQGAVFALFGLLMLVGLLAKGLRRKKR</sequence>
<evidence type="ECO:0000256" key="2">
    <source>
        <dbReference type="SAM" id="Phobius"/>
    </source>
</evidence>
<proteinExistence type="predicted"/>
<reference evidence="3" key="1">
    <citation type="submission" date="2022-09" db="EMBL/GenBank/DDBJ databases">
        <title>The complete genome of Acidovorax sp. 5MLIR.</title>
        <authorList>
            <person name="Liu L."/>
            <person name="Yue J."/>
            <person name="Yang F."/>
            <person name="Yuan J."/>
            <person name="Li L."/>
        </authorList>
    </citation>
    <scope>NUCLEOTIDE SEQUENCE</scope>
    <source>
        <strain evidence="3">5MLIR</strain>
    </source>
</reference>
<dbReference type="RefSeq" id="WP_231044107.1">
    <property type="nucleotide sequence ID" value="NZ_CP106881.1"/>
</dbReference>
<keyword evidence="4" id="KW-1185">Reference proteome</keyword>
<gene>
    <name evidence="3" type="ORF">M9799_03680</name>
</gene>
<keyword evidence="2" id="KW-0812">Transmembrane</keyword>
<protein>
    <submittedName>
        <fullName evidence="3">Uncharacterized protein</fullName>
    </submittedName>
</protein>
<name>A0ABY6GBQ6_9BURK</name>
<keyword evidence="2" id="KW-1133">Transmembrane helix</keyword>
<feature type="transmembrane region" description="Helical" evidence="2">
    <location>
        <begin position="104"/>
        <end position="135"/>
    </location>
</feature>
<evidence type="ECO:0000256" key="1">
    <source>
        <dbReference type="SAM" id="MobiDB-lite"/>
    </source>
</evidence>
<keyword evidence="2" id="KW-0472">Membrane</keyword>
<dbReference type="EMBL" id="CP106881">
    <property type="protein sequence ID" value="UYG52353.1"/>
    <property type="molecule type" value="Genomic_DNA"/>
</dbReference>
<organism evidence="3 4">
    <name type="scientific">Comamonas endophytica</name>
    <dbReference type="NCBI Taxonomy" id="2949090"/>
    <lineage>
        <taxon>Bacteria</taxon>
        <taxon>Pseudomonadati</taxon>
        <taxon>Pseudomonadota</taxon>
        <taxon>Betaproteobacteria</taxon>
        <taxon>Burkholderiales</taxon>
        <taxon>Comamonadaceae</taxon>
        <taxon>Comamonas</taxon>
    </lineage>
</organism>
<evidence type="ECO:0000313" key="4">
    <source>
        <dbReference type="Proteomes" id="UP001162800"/>
    </source>
</evidence>
<feature type="region of interest" description="Disordered" evidence="1">
    <location>
        <begin position="51"/>
        <end position="77"/>
    </location>
</feature>
<evidence type="ECO:0000313" key="3">
    <source>
        <dbReference type="EMBL" id="UYG52353.1"/>
    </source>
</evidence>
<dbReference type="Proteomes" id="UP001162800">
    <property type="component" value="Chromosome"/>
</dbReference>